<keyword evidence="5" id="KW-0812">Transmembrane</keyword>
<accession>A0AAV6V843</accession>
<dbReference type="AlphaFoldDB" id="A0AAV6V843"/>
<dbReference type="PANTHER" id="PTHR21461:SF40">
    <property type="entry name" value="GLYCOSYLTRANSFERASE FAMILY 92 PROTEIN"/>
    <property type="match status" value="1"/>
</dbReference>
<evidence type="ECO:0000256" key="5">
    <source>
        <dbReference type="ARBA" id="ARBA00022692"/>
    </source>
</evidence>
<comment type="subcellular location">
    <subcellularLocation>
        <location evidence="1">Membrane</location>
        <topology evidence="1">Single-pass membrane protein</topology>
    </subcellularLocation>
</comment>
<evidence type="ECO:0000256" key="8">
    <source>
        <dbReference type="RuleBase" id="RU366017"/>
    </source>
</evidence>
<dbReference type="InterPro" id="IPR008166">
    <property type="entry name" value="Glyco_transf_92"/>
</dbReference>
<keyword evidence="10" id="KW-1185">Reference proteome</keyword>
<gene>
    <name evidence="9" type="ORF">JTE90_022799</name>
</gene>
<reference evidence="9 10" key="1">
    <citation type="journal article" date="2022" name="Nat. Ecol. Evol.">
        <title>A masculinizing supergene underlies an exaggerated male reproductive morph in a spider.</title>
        <authorList>
            <person name="Hendrickx F."/>
            <person name="De Corte Z."/>
            <person name="Sonet G."/>
            <person name="Van Belleghem S.M."/>
            <person name="Kostlbacher S."/>
            <person name="Vangestel C."/>
        </authorList>
    </citation>
    <scope>NUCLEOTIDE SEQUENCE [LARGE SCALE GENOMIC DNA]</scope>
    <source>
        <strain evidence="9">W744_W776</strain>
    </source>
</reference>
<evidence type="ECO:0000256" key="4">
    <source>
        <dbReference type="ARBA" id="ARBA00022679"/>
    </source>
</evidence>
<dbReference type="Pfam" id="PF01697">
    <property type="entry name" value="Glyco_transf_92"/>
    <property type="match status" value="1"/>
</dbReference>
<evidence type="ECO:0000256" key="2">
    <source>
        <dbReference type="ARBA" id="ARBA00007647"/>
    </source>
</evidence>
<keyword evidence="7" id="KW-0472">Membrane</keyword>
<dbReference type="PANTHER" id="PTHR21461">
    <property type="entry name" value="GLYCOSYLTRANSFERASE FAMILY 92 PROTEIN"/>
    <property type="match status" value="1"/>
</dbReference>
<dbReference type="EMBL" id="JAFNEN010000151">
    <property type="protein sequence ID" value="KAG8191806.1"/>
    <property type="molecule type" value="Genomic_DNA"/>
</dbReference>
<name>A0AAV6V843_9ARAC</name>
<dbReference type="Proteomes" id="UP000827092">
    <property type="component" value="Unassembled WGS sequence"/>
</dbReference>
<evidence type="ECO:0000313" key="10">
    <source>
        <dbReference type="Proteomes" id="UP000827092"/>
    </source>
</evidence>
<protein>
    <recommendedName>
        <fullName evidence="8">Glycosyltransferase family 92 protein</fullName>
        <ecNumber evidence="8">2.4.1.-</ecNumber>
    </recommendedName>
</protein>
<sequence>MTIQQLEEEKEIVISNVDEFQATLYTKHPVKPKKQANKTSNNHAVTKKDSVLRTRDIINHFTVKEAKEGPVEIVRMTQVVPPRHLPIIKLQYLANQPRLKLKPKEVKLLTPKKLTNRDVLNAMAHPKLFPTSPELEMAPGEGRIVTGLNDWVLANSLRERNKFLVYSAYWDDRFSNENYVRVMAIMVTRNPPPVFCRIQMSDGKTIDARANRKVMNEHWKLRYSSVFINCEVPKNTDPPLKVLVSLNRNFTYSAMVPVHRNKENIVSPRGEIAVCVKPFHFSYDRATWLLEFIELHRVLGAEHFFFYNHTIGPNVDALLRNYMSQKVVTVLPWNLPVLSQKEIRTEAIFTSLNECVFRTMYLYKYVVLLDFDEYIIPREHDNYLDMIHQLEEDHKNIRGQAGSFVFKNVFFYLYWENDTTSFGVEPEKAPQYVPYLLTQYKTRRLSTAMKVGSRSKFIVVPERIVEVGNHVVWRHTSGSRAINAPDTIGLLHHYRICEFGGFSCLKKESVTDRTAQKFGSELLKRVMRRCRLIFPNMNGTCPISPPLGSPW</sequence>
<keyword evidence="4 8" id="KW-0808">Transferase</keyword>
<organism evidence="9 10">
    <name type="scientific">Oedothorax gibbosus</name>
    <dbReference type="NCBI Taxonomy" id="931172"/>
    <lineage>
        <taxon>Eukaryota</taxon>
        <taxon>Metazoa</taxon>
        <taxon>Ecdysozoa</taxon>
        <taxon>Arthropoda</taxon>
        <taxon>Chelicerata</taxon>
        <taxon>Arachnida</taxon>
        <taxon>Araneae</taxon>
        <taxon>Araneomorphae</taxon>
        <taxon>Entelegynae</taxon>
        <taxon>Araneoidea</taxon>
        <taxon>Linyphiidae</taxon>
        <taxon>Erigoninae</taxon>
        <taxon>Oedothorax</taxon>
    </lineage>
</organism>
<evidence type="ECO:0000256" key="1">
    <source>
        <dbReference type="ARBA" id="ARBA00004167"/>
    </source>
</evidence>
<dbReference type="GO" id="GO:0016020">
    <property type="term" value="C:membrane"/>
    <property type="evidence" value="ECO:0007669"/>
    <property type="project" value="UniProtKB-SubCell"/>
</dbReference>
<dbReference type="EC" id="2.4.1.-" evidence="8"/>
<evidence type="ECO:0000256" key="7">
    <source>
        <dbReference type="ARBA" id="ARBA00023136"/>
    </source>
</evidence>
<evidence type="ECO:0000313" key="9">
    <source>
        <dbReference type="EMBL" id="KAG8191806.1"/>
    </source>
</evidence>
<keyword evidence="3 8" id="KW-0328">Glycosyltransferase</keyword>
<evidence type="ECO:0000256" key="6">
    <source>
        <dbReference type="ARBA" id="ARBA00022989"/>
    </source>
</evidence>
<comment type="caution">
    <text evidence="9">The sequence shown here is derived from an EMBL/GenBank/DDBJ whole genome shotgun (WGS) entry which is preliminary data.</text>
</comment>
<evidence type="ECO:0000256" key="3">
    <source>
        <dbReference type="ARBA" id="ARBA00022676"/>
    </source>
</evidence>
<dbReference type="GO" id="GO:0005737">
    <property type="term" value="C:cytoplasm"/>
    <property type="evidence" value="ECO:0007669"/>
    <property type="project" value="TreeGrafter"/>
</dbReference>
<proteinExistence type="inferred from homology"/>
<dbReference type="GO" id="GO:0016757">
    <property type="term" value="F:glycosyltransferase activity"/>
    <property type="evidence" value="ECO:0007669"/>
    <property type="project" value="UniProtKB-UniRule"/>
</dbReference>
<keyword evidence="6" id="KW-1133">Transmembrane helix</keyword>
<comment type="similarity">
    <text evidence="2 8">Belongs to the glycosyltransferase 92 family.</text>
</comment>